<dbReference type="SUPFAM" id="SSF53448">
    <property type="entry name" value="Nucleotide-diphospho-sugar transferases"/>
    <property type="match status" value="1"/>
</dbReference>
<sequence length="225" mass="24661">MESKNISALVPAFNEEKNIKDTILALKKIEAITEIIVIDDGSKDRTKEIAQGLDIKVISQPTNLGKGDAINTGSRYVNGKYVALVDADLGKSAEDINLLITPIINNKADISVAIFPPAKRKGGFGLVKKLATFGLKVRTKQVFKAPLSGQRVMSKDTLLDLVPFSPRFGLEVEMTIKSAKKGYKIIEVETNLSHAETGRDLSGIIHRGKQFKDVFISILIKGWKK</sequence>
<dbReference type="AlphaFoldDB" id="A0A1W1VNT5"/>
<dbReference type="CDD" id="cd04179">
    <property type="entry name" value="DPM_DPG-synthase_like"/>
    <property type="match status" value="1"/>
</dbReference>
<dbReference type="Proteomes" id="UP000192731">
    <property type="component" value="Unassembled WGS sequence"/>
</dbReference>
<dbReference type="Pfam" id="PF00535">
    <property type="entry name" value="Glycos_transf_2"/>
    <property type="match status" value="1"/>
</dbReference>
<feature type="domain" description="Glycosyltransferase 2-like" evidence="1">
    <location>
        <begin position="7"/>
        <end position="125"/>
    </location>
</feature>
<dbReference type="OrthoDB" id="9810303at2"/>
<keyword evidence="2" id="KW-0808">Transferase</keyword>
<keyword evidence="3" id="KW-1185">Reference proteome</keyword>
<evidence type="ECO:0000313" key="3">
    <source>
        <dbReference type="Proteomes" id="UP000192731"/>
    </source>
</evidence>
<proteinExistence type="predicted"/>
<reference evidence="2 3" key="1">
    <citation type="submission" date="2017-04" db="EMBL/GenBank/DDBJ databases">
        <authorList>
            <person name="Afonso C.L."/>
            <person name="Miller P.J."/>
            <person name="Scott M.A."/>
            <person name="Spackman E."/>
            <person name="Goraichik I."/>
            <person name="Dimitrov K.M."/>
            <person name="Suarez D.L."/>
            <person name="Swayne D.E."/>
        </authorList>
    </citation>
    <scope>NUCLEOTIDE SEQUENCE [LARGE SCALE GENOMIC DNA]</scope>
    <source>
        <strain evidence="2 3">DSM 11270</strain>
    </source>
</reference>
<dbReference type="Gene3D" id="3.90.550.10">
    <property type="entry name" value="Spore Coat Polysaccharide Biosynthesis Protein SpsA, Chain A"/>
    <property type="match status" value="1"/>
</dbReference>
<dbReference type="InterPro" id="IPR029044">
    <property type="entry name" value="Nucleotide-diphossugar_trans"/>
</dbReference>
<dbReference type="EMBL" id="FWWT01000022">
    <property type="protein sequence ID" value="SMB95029.1"/>
    <property type="molecule type" value="Genomic_DNA"/>
</dbReference>
<organism evidence="2 3">
    <name type="scientific">Desulfonispora thiosulfatigenes DSM 11270</name>
    <dbReference type="NCBI Taxonomy" id="656914"/>
    <lineage>
        <taxon>Bacteria</taxon>
        <taxon>Bacillati</taxon>
        <taxon>Bacillota</taxon>
        <taxon>Clostridia</taxon>
        <taxon>Eubacteriales</taxon>
        <taxon>Peptococcaceae</taxon>
        <taxon>Desulfonispora</taxon>
    </lineage>
</organism>
<dbReference type="PANTHER" id="PTHR48090:SF7">
    <property type="entry name" value="RFBJ PROTEIN"/>
    <property type="match status" value="1"/>
</dbReference>
<dbReference type="STRING" id="656914.SAMN00017405_0314"/>
<dbReference type="InterPro" id="IPR001173">
    <property type="entry name" value="Glyco_trans_2-like"/>
</dbReference>
<name>A0A1W1VNT5_DESTI</name>
<accession>A0A1W1VNT5</accession>
<gene>
    <name evidence="2" type="ORF">SAMN00017405_0314</name>
</gene>
<dbReference type="RefSeq" id="WP_084054125.1">
    <property type="nucleotide sequence ID" value="NZ_FWWT01000022.1"/>
</dbReference>
<dbReference type="GO" id="GO:0016740">
    <property type="term" value="F:transferase activity"/>
    <property type="evidence" value="ECO:0007669"/>
    <property type="project" value="UniProtKB-KW"/>
</dbReference>
<dbReference type="PANTHER" id="PTHR48090">
    <property type="entry name" value="UNDECAPRENYL-PHOSPHATE 4-DEOXY-4-FORMAMIDO-L-ARABINOSE TRANSFERASE-RELATED"/>
    <property type="match status" value="1"/>
</dbReference>
<evidence type="ECO:0000259" key="1">
    <source>
        <dbReference type="Pfam" id="PF00535"/>
    </source>
</evidence>
<evidence type="ECO:0000313" key="2">
    <source>
        <dbReference type="EMBL" id="SMB95029.1"/>
    </source>
</evidence>
<dbReference type="InterPro" id="IPR050256">
    <property type="entry name" value="Glycosyltransferase_2"/>
</dbReference>
<protein>
    <submittedName>
        <fullName evidence="2">Glycosyl transferase family 2</fullName>
    </submittedName>
</protein>